<dbReference type="Proteomes" id="UP000185678">
    <property type="component" value="Unassembled WGS sequence"/>
</dbReference>
<dbReference type="EMBL" id="FTOA01000003">
    <property type="protein sequence ID" value="SIS66879.1"/>
    <property type="molecule type" value="Genomic_DNA"/>
</dbReference>
<dbReference type="OrthoDB" id="3296441at2"/>
<feature type="transmembrane region" description="Helical" evidence="6">
    <location>
        <begin position="113"/>
        <end position="131"/>
    </location>
</feature>
<evidence type="ECO:0000256" key="4">
    <source>
        <dbReference type="ARBA" id="ARBA00022989"/>
    </source>
</evidence>
<sequence length="204" mass="22297">MSQTTTVPKVPHTLIEDVMALLVGSLIVSFGVMLIKASGTLTGGTAGLAVLLHHVLGVRFGVVFFTLNLPFYYLAFKRMGLDFVIKTFCAIALVSLFSELHPQFIQLGDINPFYAAVMGNVAMGLGFIALFRHRSSLGGFNMLALYLQDRYGIRAGKVQMALDFTILIASLFLVSWPLLVASVIGAFALNLIILMNHRPNRYLA</sequence>
<organism evidence="7 8">
    <name type="scientific">Insolitispirillum peregrinum</name>
    <dbReference type="NCBI Taxonomy" id="80876"/>
    <lineage>
        <taxon>Bacteria</taxon>
        <taxon>Pseudomonadati</taxon>
        <taxon>Pseudomonadota</taxon>
        <taxon>Alphaproteobacteria</taxon>
        <taxon>Rhodospirillales</taxon>
        <taxon>Novispirillaceae</taxon>
        <taxon>Insolitispirillum</taxon>
    </lineage>
</organism>
<evidence type="ECO:0000313" key="8">
    <source>
        <dbReference type="Proteomes" id="UP000185678"/>
    </source>
</evidence>
<dbReference type="InterPro" id="IPR051461">
    <property type="entry name" value="UPF0750_membrane"/>
</dbReference>
<gene>
    <name evidence="7" type="ORF">SAMN05421779_1033</name>
</gene>
<dbReference type="GO" id="GO:0005886">
    <property type="term" value="C:plasma membrane"/>
    <property type="evidence" value="ECO:0007669"/>
    <property type="project" value="UniProtKB-SubCell"/>
</dbReference>
<evidence type="ECO:0000256" key="3">
    <source>
        <dbReference type="ARBA" id="ARBA00022692"/>
    </source>
</evidence>
<feature type="transmembrane region" description="Helical" evidence="6">
    <location>
        <begin position="178"/>
        <end position="195"/>
    </location>
</feature>
<dbReference type="Pfam" id="PF02588">
    <property type="entry name" value="YitT_membrane"/>
    <property type="match status" value="1"/>
</dbReference>
<feature type="transmembrane region" description="Helical" evidence="6">
    <location>
        <begin position="18"/>
        <end position="35"/>
    </location>
</feature>
<protein>
    <submittedName>
        <fullName evidence="7">Uncharacterized membrane-anchored protein YitT, contains DUF161 and DUF2179 domains</fullName>
    </submittedName>
</protein>
<evidence type="ECO:0000256" key="2">
    <source>
        <dbReference type="ARBA" id="ARBA00022475"/>
    </source>
</evidence>
<evidence type="ECO:0000256" key="1">
    <source>
        <dbReference type="ARBA" id="ARBA00004651"/>
    </source>
</evidence>
<dbReference type="RefSeq" id="WP_076399669.1">
    <property type="nucleotide sequence ID" value="NZ_FTOA01000003.1"/>
</dbReference>
<evidence type="ECO:0000256" key="6">
    <source>
        <dbReference type="SAM" id="Phobius"/>
    </source>
</evidence>
<keyword evidence="4 6" id="KW-1133">Transmembrane helix</keyword>
<dbReference type="STRING" id="80876.SAMN05421779_1033"/>
<accession>A0A1N7KZ38</accession>
<dbReference type="AlphaFoldDB" id="A0A1N7KZ38"/>
<dbReference type="InterPro" id="IPR003740">
    <property type="entry name" value="YitT"/>
</dbReference>
<evidence type="ECO:0000256" key="5">
    <source>
        <dbReference type="ARBA" id="ARBA00023136"/>
    </source>
</evidence>
<feature type="transmembrane region" description="Helical" evidence="6">
    <location>
        <begin position="55"/>
        <end position="76"/>
    </location>
</feature>
<name>A0A1N7KZ38_9PROT</name>
<evidence type="ECO:0000313" key="7">
    <source>
        <dbReference type="EMBL" id="SIS66879.1"/>
    </source>
</evidence>
<keyword evidence="2" id="KW-1003">Cell membrane</keyword>
<reference evidence="7 8" key="1">
    <citation type="submission" date="2017-01" db="EMBL/GenBank/DDBJ databases">
        <authorList>
            <person name="Mah S.A."/>
            <person name="Swanson W.J."/>
            <person name="Moy G.W."/>
            <person name="Vacquier V.D."/>
        </authorList>
    </citation>
    <scope>NUCLEOTIDE SEQUENCE [LARGE SCALE GENOMIC DNA]</scope>
    <source>
        <strain evidence="7 8">DSM 11589</strain>
    </source>
</reference>
<keyword evidence="5 6" id="KW-0472">Membrane</keyword>
<dbReference type="PANTHER" id="PTHR33545">
    <property type="entry name" value="UPF0750 MEMBRANE PROTEIN YITT-RELATED"/>
    <property type="match status" value="1"/>
</dbReference>
<keyword evidence="8" id="KW-1185">Reference proteome</keyword>
<dbReference type="PANTHER" id="PTHR33545:SF5">
    <property type="entry name" value="UPF0750 MEMBRANE PROTEIN YITT"/>
    <property type="match status" value="1"/>
</dbReference>
<keyword evidence="3 6" id="KW-0812">Transmembrane</keyword>
<comment type="subcellular location">
    <subcellularLocation>
        <location evidence="1">Cell membrane</location>
        <topology evidence="1">Multi-pass membrane protein</topology>
    </subcellularLocation>
</comment>
<proteinExistence type="predicted"/>